<dbReference type="NCBIfam" id="TIGR01484">
    <property type="entry name" value="HAD-SF-IIB"/>
    <property type="match status" value="1"/>
</dbReference>
<dbReference type="PANTHER" id="PTHR43768">
    <property type="entry name" value="TREHALOSE 6-PHOSPHATE PHOSPHATASE"/>
    <property type="match status" value="1"/>
</dbReference>
<comment type="function">
    <text evidence="5 6">Removes the phosphate from trehalose 6-phosphate to produce free trehalose.</text>
</comment>
<dbReference type="Gene3D" id="3.40.50.1000">
    <property type="entry name" value="HAD superfamily/HAD-like"/>
    <property type="match status" value="1"/>
</dbReference>
<dbReference type="InterPro" id="IPR044651">
    <property type="entry name" value="OTSB-like"/>
</dbReference>
<keyword evidence="6" id="KW-0479">Metal-binding</keyword>
<comment type="cofactor">
    <cofactor evidence="6">
        <name>Mg(2+)</name>
        <dbReference type="ChEBI" id="CHEBI:18420"/>
    </cofactor>
</comment>
<evidence type="ECO:0000256" key="4">
    <source>
        <dbReference type="ARBA" id="ARBA00022801"/>
    </source>
</evidence>
<protein>
    <recommendedName>
        <fullName evidence="6">Trehalose 6-phosphate phosphatase</fullName>
        <ecNumber evidence="6">3.1.3.12</ecNumber>
    </recommendedName>
</protein>
<dbReference type="EC" id="3.1.3.12" evidence="6"/>
<comment type="pathway">
    <text evidence="2 6">Glycan biosynthesis; trehalose biosynthesis.</text>
</comment>
<evidence type="ECO:0000256" key="3">
    <source>
        <dbReference type="ARBA" id="ARBA00008770"/>
    </source>
</evidence>
<proteinExistence type="inferred from homology"/>
<evidence type="ECO:0000313" key="9">
    <source>
        <dbReference type="Proteomes" id="UP000270299"/>
    </source>
</evidence>
<dbReference type="Proteomes" id="UP000270299">
    <property type="component" value="Unassembled WGS sequence"/>
</dbReference>
<dbReference type="UniPathway" id="UPA00299"/>
<keyword evidence="4 6" id="KW-0378">Hydrolase</keyword>
<dbReference type="GO" id="GO:0004805">
    <property type="term" value="F:trehalose-phosphatase activity"/>
    <property type="evidence" value="ECO:0007669"/>
    <property type="project" value="UniProtKB-EC"/>
</dbReference>
<feature type="region of interest" description="Disordered" evidence="7">
    <location>
        <begin position="1"/>
        <end position="30"/>
    </location>
</feature>
<comment type="caution">
    <text evidence="8">The sequence shown here is derived from an EMBL/GenBank/DDBJ whole genome shotgun (WGS) entry which is preliminary data.</text>
</comment>
<gene>
    <name evidence="8" type="primary">otsB</name>
    <name evidence="8" type="ORF">D9V29_09520</name>
</gene>
<evidence type="ECO:0000256" key="1">
    <source>
        <dbReference type="ARBA" id="ARBA00000500"/>
    </source>
</evidence>
<reference evidence="8 9" key="1">
    <citation type="submission" date="2018-10" db="EMBL/GenBank/DDBJ databases">
        <authorList>
            <person name="Li J."/>
        </authorList>
    </citation>
    <scope>NUCLEOTIDE SEQUENCE [LARGE SCALE GENOMIC DNA]</scope>
    <source>
        <strain evidence="8 9">CCTCC AB209002</strain>
    </source>
</reference>
<dbReference type="Pfam" id="PF02358">
    <property type="entry name" value="Trehalose_PPase"/>
    <property type="match status" value="1"/>
</dbReference>
<evidence type="ECO:0000256" key="5">
    <source>
        <dbReference type="ARBA" id="ARBA00024179"/>
    </source>
</evidence>
<dbReference type="InterPro" id="IPR023214">
    <property type="entry name" value="HAD_sf"/>
</dbReference>
<accession>A0A3L6ZT60</accession>
<dbReference type="NCBIfam" id="TIGR00685">
    <property type="entry name" value="T6PP"/>
    <property type="match status" value="1"/>
</dbReference>
<evidence type="ECO:0000256" key="6">
    <source>
        <dbReference type="RuleBase" id="RU361117"/>
    </source>
</evidence>
<comment type="similarity">
    <text evidence="3 6">Belongs to the trehalose phosphatase family.</text>
</comment>
<comment type="catalytic activity">
    <reaction evidence="1 6">
        <text>alpha,alpha-trehalose 6-phosphate + H2O = alpha,alpha-trehalose + phosphate</text>
        <dbReference type="Rhea" id="RHEA:23420"/>
        <dbReference type="ChEBI" id="CHEBI:15377"/>
        <dbReference type="ChEBI" id="CHEBI:16551"/>
        <dbReference type="ChEBI" id="CHEBI:43474"/>
        <dbReference type="ChEBI" id="CHEBI:58429"/>
        <dbReference type="EC" id="3.1.3.12"/>
    </reaction>
</comment>
<dbReference type="InterPro" id="IPR006379">
    <property type="entry name" value="HAD-SF_hydro_IIB"/>
</dbReference>
<evidence type="ECO:0000256" key="2">
    <source>
        <dbReference type="ARBA" id="ARBA00005199"/>
    </source>
</evidence>
<dbReference type="PANTHER" id="PTHR43768:SF3">
    <property type="entry name" value="TREHALOSE 6-PHOSPHATE PHOSPHATASE"/>
    <property type="match status" value="1"/>
</dbReference>
<evidence type="ECO:0000256" key="7">
    <source>
        <dbReference type="SAM" id="MobiDB-lite"/>
    </source>
</evidence>
<dbReference type="EMBL" id="RCUV01000009">
    <property type="protein sequence ID" value="RLP70731.1"/>
    <property type="molecule type" value="Genomic_DNA"/>
</dbReference>
<dbReference type="Gene3D" id="3.30.70.1020">
    <property type="entry name" value="Trehalose-6-phosphate phosphatase related protein, domain 2"/>
    <property type="match status" value="1"/>
</dbReference>
<dbReference type="OrthoDB" id="9816160at2"/>
<dbReference type="SUPFAM" id="SSF56784">
    <property type="entry name" value="HAD-like"/>
    <property type="match status" value="1"/>
</dbReference>
<name>A0A3L6ZT60_9MICO</name>
<dbReference type="GO" id="GO:0046872">
    <property type="term" value="F:metal ion binding"/>
    <property type="evidence" value="ECO:0007669"/>
    <property type="project" value="UniProtKB-KW"/>
</dbReference>
<dbReference type="GO" id="GO:0005992">
    <property type="term" value="P:trehalose biosynthetic process"/>
    <property type="evidence" value="ECO:0007669"/>
    <property type="project" value="UniProtKB-UniPathway"/>
</dbReference>
<dbReference type="InterPro" id="IPR003337">
    <property type="entry name" value="Trehalose_PPase"/>
</dbReference>
<evidence type="ECO:0000313" key="8">
    <source>
        <dbReference type="EMBL" id="RLP70731.1"/>
    </source>
</evidence>
<dbReference type="AlphaFoldDB" id="A0A3L6ZT60"/>
<dbReference type="InterPro" id="IPR036412">
    <property type="entry name" value="HAD-like_sf"/>
</dbReference>
<keyword evidence="6" id="KW-0460">Magnesium</keyword>
<organism evidence="8 9">
    <name type="scientific">Mycetocola manganoxydans</name>
    <dbReference type="NCBI Taxonomy" id="699879"/>
    <lineage>
        <taxon>Bacteria</taxon>
        <taxon>Bacillati</taxon>
        <taxon>Actinomycetota</taxon>
        <taxon>Actinomycetes</taxon>
        <taxon>Micrococcales</taxon>
        <taxon>Microbacteriaceae</taxon>
        <taxon>Mycetocola</taxon>
    </lineage>
</organism>
<keyword evidence="9" id="KW-1185">Reference proteome</keyword>
<sequence length="287" mass="30331">MVSRLPRGTRGRDDGAPGVARAPGRPQVSALDPGLDTALARLAETEHLLVALDFDGTLAPFVDRPEDARALPEARLAVDRLLEVSHTTVAYVSGRAVDSLQLATDAQQGVLLVGSHGAEYRFDGVDAHPPLDAEDSERVTALARAFAGFPDEHPGAKIERKPAGFAVHTRGLDADAVFRAENDARRIIADVAPDATVRDGKNVLEFSVLSATKGDGIDHLRDYTGATAVLYAGDDVTDEDAFAVLGEGDLPLKSGEGPTMAPYRVSGPEEVARVLDRLATLRAATGR</sequence>